<reference evidence="2 3" key="1">
    <citation type="journal article" date="2024" name="Chem. Sci.">
        <title>Discovery of megapolipeptins by genome mining of a Burkholderiales bacteria collection.</title>
        <authorList>
            <person name="Paulo B.S."/>
            <person name="Recchia M.J.J."/>
            <person name="Lee S."/>
            <person name="Fergusson C.H."/>
            <person name="Romanowski S.B."/>
            <person name="Hernandez A."/>
            <person name="Krull N."/>
            <person name="Liu D.Y."/>
            <person name="Cavanagh H."/>
            <person name="Bos A."/>
            <person name="Gray C.A."/>
            <person name="Murphy B.T."/>
            <person name="Linington R.G."/>
            <person name="Eustaquio A.S."/>
        </authorList>
    </citation>
    <scope>NUCLEOTIDE SEQUENCE [LARGE SCALE GENOMIC DNA]</scope>
    <source>
        <strain evidence="2 3">RL17-338-BIC-A</strain>
    </source>
</reference>
<gene>
    <name evidence="2" type="ORF">PQQ63_34030</name>
</gene>
<dbReference type="Gene3D" id="3.30.1540.10">
    <property type="entry name" value="formyl-coa transferase, domain 3"/>
    <property type="match status" value="1"/>
</dbReference>
<protein>
    <submittedName>
        <fullName evidence="2">CoA transferase</fullName>
    </submittedName>
</protein>
<keyword evidence="3" id="KW-1185">Reference proteome</keyword>
<evidence type="ECO:0000256" key="1">
    <source>
        <dbReference type="ARBA" id="ARBA00022679"/>
    </source>
</evidence>
<name>A0ABW9E252_9BURK</name>
<dbReference type="Proteomes" id="UP001629432">
    <property type="component" value="Unassembled WGS sequence"/>
</dbReference>
<proteinExistence type="predicted"/>
<evidence type="ECO:0000313" key="3">
    <source>
        <dbReference type="Proteomes" id="UP001629432"/>
    </source>
</evidence>
<dbReference type="Gene3D" id="3.40.50.10540">
    <property type="entry name" value="Crotonobetainyl-coa:carnitine coa-transferase, domain 1"/>
    <property type="match status" value="1"/>
</dbReference>
<dbReference type="PANTHER" id="PTHR48207">
    <property type="entry name" value="SUCCINATE--HYDROXYMETHYLGLUTARATE COA-TRANSFERASE"/>
    <property type="match status" value="1"/>
</dbReference>
<dbReference type="InterPro" id="IPR003673">
    <property type="entry name" value="CoA-Trfase_fam_III"/>
</dbReference>
<evidence type="ECO:0000313" key="2">
    <source>
        <dbReference type="EMBL" id="MFM0641710.1"/>
    </source>
</evidence>
<sequence>MVHVPSTFSSDNKDEANAMVENSEAPLTGTTILDMTQFLSGPYCTQVLADLGATVIKIESPQGDLSRTVPPHFVGDDSVYFLSTNRNKKSVVVDMKVPEGLELVRRLVLSSDVVVENFRPGVLERLGLRCVDLRSQKPSLVWCSISGFGQDGPYNAKPAYDMIVQALSGAMSLTGEPGRPAVRAGIPIGDISAGLYASTAILAALHRRTLTGRGDSIDISMLDCQAAMLSYQGAYYLHSGLVPPRQGTAHDSIPTYRSFRCGDEIEVVVTANTERMWQSLCRVLGLEQLIDDPLFATSRQRLLNRNALTPLLEEAFLRRDANDWVPLLEAEGIPVGTVNTLDRVMKDAQIRHRGMVMNLFAEDGRETKVMGNPIVFGEAARPRAVFPPMLGQDTEEIVRTALGASREEFDEFVRVGAVKCSTHVTSSGETPSLSEIGLKELIGDKQA</sequence>
<dbReference type="GO" id="GO:0016740">
    <property type="term" value="F:transferase activity"/>
    <property type="evidence" value="ECO:0007669"/>
    <property type="project" value="UniProtKB-KW"/>
</dbReference>
<accession>A0ABW9E252</accession>
<dbReference type="SUPFAM" id="SSF89796">
    <property type="entry name" value="CoA-transferase family III (CaiB/BaiF)"/>
    <property type="match status" value="1"/>
</dbReference>
<dbReference type="EMBL" id="JAQQCF010000047">
    <property type="protein sequence ID" value="MFM0641710.1"/>
    <property type="molecule type" value="Genomic_DNA"/>
</dbReference>
<dbReference type="InterPro" id="IPR044855">
    <property type="entry name" value="CoA-Trfase_III_dom3_sf"/>
</dbReference>
<dbReference type="RefSeq" id="WP_408242142.1">
    <property type="nucleotide sequence ID" value="NZ_JAQQCF010000047.1"/>
</dbReference>
<comment type="caution">
    <text evidence="2">The sequence shown here is derived from an EMBL/GenBank/DDBJ whole genome shotgun (WGS) entry which is preliminary data.</text>
</comment>
<dbReference type="Pfam" id="PF02515">
    <property type="entry name" value="CoA_transf_3"/>
    <property type="match status" value="1"/>
</dbReference>
<organism evidence="2 3">
    <name type="scientific">Paraburkholderia metrosideri</name>
    <dbReference type="NCBI Taxonomy" id="580937"/>
    <lineage>
        <taxon>Bacteria</taxon>
        <taxon>Pseudomonadati</taxon>
        <taxon>Pseudomonadota</taxon>
        <taxon>Betaproteobacteria</taxon>
        <taxon>Burkholderiales</taxon>
        <taxon>Burkholderiaceae</taxon>
        <taxon>Paraburkholderia</taxon>
    </lineage>
</organism>
<dbReference type="InterPro" id="IPR050483">
    <property type="entry name" value="CoA-transferase_III_domain"/>
</dbReference>
<dbReference type="InterPro" id="IPR023606">
    <property type="entry name" value="CoA-Trfase_III_dom_1_sf"/>
</dbReference>
<keyword evidence="1 2" id="KW-0808">Transferase</keyword>
<dbReference type="PANTHER" id="PTHR48207:SF3">
    <property type="entry name" value="SUCCINATE--HYDROXYMETHYLGLUTARATE COA-TRANSFERASE"/>
    <property type="match status" value="1"/>
</dbReference>